<dbReference type="SUPFAM" id="SSF49899">
    <property type="entry name" value="Concanavalin A-like lectins/glucanases"/>
    <property type="match status" value="1"/>
</dbReference>
<dbReference type="Pfam" id="PF00354">
    <property type="entry name" value="Pentaxin"/>
    <property type="match status" value="1"/>
</dbReference>
<dbReference type="SUPFAM" id="SSF63712">
    <property type="entry name" value="Nicotinic receptor ligand binding domain-like"/>
    <property type="match status" value="1"/>
</dbReference>
<dbReference type="Gene3D" id="4.10.400.10">
    <property type="entry name" value="Low-density Lipoprotein Receptor"/>
    <property type="match status" value="1"/>
</dbReference>
<dbReference type="OrthoDB" id="6353068at2759"/>
<keyword evidence="8" id="KW-0732">Signal</keyword>
<name>A0A423TS65_PENVA</name>
<evidence type="ECO:0000256" key="6">
    <source>
        <dbReference type="PROSITE-ProRule" id="PRU00124"/>
    </source>
</evidence>
<dbReference type="Pfam" id="PF00057">
    <property type="entry name" value="Ldl_recept_a"/>
    <property type="match status" value="1"/>
</dbReference>
<feature type="domain" description="Pentraxin (PTX)" evidence="9">
    <location>
        <begin position="46"/>
        <end position="266"/>
    </location>
</feature>
<feature type="disulfide bond" evidence="6">
    <location>
        <begin position="509"/>
        <end position="524"/>
    </location>
</feature>
<dbReference type="PROSITE" id="PS51828">
    <property type="entry name" value="PTX_2"/>
    <property type="match status" value="1"/>
</dbReference>
<dbReference type="SMART" id="SM00192">
    <property type="entry name" value="LDLa"/>
    <property type="match status" value="1"/>
</dbReference>
<dbReference type="Gene3D" id="2.60.120.200">
    <property type="match status" value="1"/>
</dbReference>
<keyword evidence="2" id="KW-0479">Metal-binding</keyword>
<dbReference type="SUPFAM" id="SSF57424">
    <property type="entry name" value="LDL receptor-like module"/>
    <property type="match status" value="1"/>
</dbReference>
<dbReference type="SMART" id="SM00159">
    <property type="entry name" value="PTX"/>
    <property type="match status" value="1"/>
</dbReference>
<evidence type="ECO:0000259" key="9">
    <source>
        <dbReference type="PROSITE" id="PS51828"/>
    </source>
</evidence>
<accession>A0A423TS65</accession>
<dbReference type="InterPro" id="IPR036055">
    <property type="entry name" value="LDL_receptor-like_sf"/>
</dbReference>
<dbReference type="EMBL" id="QCYY01001262">
    <property type="protein sequence ID" value="ROT79298.1"/>
    <property type="molecule type" value="Genomic_DNA"/>
</dbReference>
<comment type="cofactor">
    <cofactor evidence="1">
        <name>Ca(2+)</name>
        <dbReference type="ChEBI" id="CHEBI:29108"/>
    </cofactor>
</comment>
<evidence type="ECO:0000313" key="10">
    <source>
        <dbReference type="EMBL" id="ROT79298.1"/>
    </source>
</evidence>
<evidence type="ECO:0000256" key="3">
    <source>
        <dbReference type="ARBA" id="ARBA00022837"/>
    </source>
</evidence>
<dbReference type="InterPro" id="IPR002172">
    <property type="entry name" value="LDrepeatLR_classA_rpt"/>
</dbReference>
<dbReference type="PANTHER" id="PTHR19277">
    <property type="entry name" value="PENTRAXIN"/>
    <property type="match status" value="1"/>
</dbReference>
<sequence length="650" mass="73801">MAPGTAYIVGILSVGLSIVMQPLHAQVTLDRKPILRRKPQGENAEVSHVTFQTGEYDTLDSYMENYAGLPDLTQFTICVHIKYHRIAENNTLLSYFASGNDDELTIFTNSLEANTLQLYCCGDRVRNYVHYPIRLYTWEHLCISVDLSTKRLTVVLNNEAKEYTLRENDDGSSSSEPLVIQGGGRLVLGQDLDSEEGDFSLEQILACEIADFVIYDVVLTADEMKSFMSCKNSIPFEPIIYVDREMTTLQAVGDTDVSTIPERELCVKDSGHNILFPERVTFKDSVAWCGMLKGKVVLPANQEENIRVYDKFLPFRDACVDSWRTLYYFGAIRNTTTDKWTSYYDGNPIAWENFDVQWNKISNNYGCAAVASLNMKYTWYAIPCESAMCSACNFTSPPKFLIRGLCKTSLLDRTYYLNDYYNGRPLFEGEEHGRIFWNNGTWELRSRRHSGLFATMEVKNSKAYPFGRKTWAIFGDKCDKTKLDLLLTPCSKGEYTCNTGHCIEKRQRCNIAIDCPDQSDELDCDVVNIPPGYNPALPPPRTSGKPLSLAFSFRIITIKEFNLVGFTVVLDAVTSLSWRDSRLTFRNLRPDYHVNEVRRDGQLWKPQLLIRDGARSAVDLEVRSDDLYAMAEDAALPDDVTILSEGNTRV</sequence>
<dbReference type="Gene3D" id="3.10.100.10">
    <property type="entry name" value="Mannose-Binding Protein A, subunit A"/>
    <property type="match status" value="1"/>
</dbReference>
<dbReference type="CDD" id="cd00112">
    <property type="entry name" value="LDLa"/>
    <property type="match status" value="1"/>
</dbReference>
<reference evidence="10 11" key="2">
    <citation type="submission" date="2019-01" db="EMBL/GenBank/DDBJ databases">
        <title>The decoding of complex shrimp genome reveals the adaptation for benthos swimmer, frequently molting mechanism and breeding impact on genome.</title>
        <authorList>
            <person name="Sun Y."/>
            <person name="Gao Y."/>
            <person name="Yu Y."/>
        </authorList>
    </citation>
    <scope>NUCLEOTIDE SEQUENCE [LARGE SCALE GENOMIC DNA]</scope>
    <source>
        <tissue evidence="10">Muscle</tissue>
    </source>
</reference>
<dbReference type="CDD" id="cd00037">
    <property type="entry name" value="CLECT"/>
    <property type="match status" value="1"/>
</dbReference>
<feature type="signal peptide" evidence="8">
    <location>
        <begin position="1"/>
        <end position="25"/>
    </location>
</feature>
<dbReference type="Proteomes" id="UP000283509">
    <property type="component" value="Unassembled WGS sequence"/>
</dbReference>
<feature type="disulfide bond" evidence="6">
    <location>
        <begin position="497"/>
        <end position="515"/>
    </location>
</feature>
<keyword evidence="5" id="KW-0325">Glycoprotein</keyword>
<dbReference type="InterPro" id="IPR006202">
    <property type="entry name" value="Neur_chan_lig-bd"/>
</dbReference>
<comment type="caution">
    <text evidence="10">The sequence shown here is derived from an EMBL/GenBank/DDBJ whole genome shotgun (WGS) entry which is preliminary data.</text>
</comment>
<evidence type="ECO:0000256" key="1">
    <source>
        <dbReference type="ARBA" id="ARBA00001913"/>
    </source>
</evidence>
<feature type="disulfide bond" evidence="6">
    <location>
        <begin position="490"/>
        <end position="502"/>
    </location>
</feature>
<keyword evidence="4 6" id="KW-1015">Disulfide bond</keyword>
<dbReference type="PROSITE" id="PS01209">
    <property type="entry name" value="LDLRA_1"/>
    <property type="match status" value="1"/>
</dbReference>
<gene>
    <name evidence="10" type="ORF">C7M84_001984</name>
</gene>
<dbReference type="PROSITE" id="PS50068">
    <property type="entry name" value="LDLRA_2"/>
    <property type="match status" value="1"/>
</dbReference>
<dbReference type="PANTHER" id="PTHR19277:SF125">
    <property type="entry name" value="B6"/>
    <property type="match status" value="1"/>
</dbReference>
<dbReference type="GO" id="GO:0016020">
    <property type="term" value="C:membrane"/>
    <property type="evidence" value="ECO:0007669"/>
    <property type="project" value="InterPro"/>
</dbReference>
<dbReference type="InterPro" id="IPR016186">
    <property type="entry name" value="C-type_lectin-like/link_sf"/>
</dbReference>
<protein>
    <submittedName>
        <fullName evidence="10">C-reactive protein-1</fullName>
    </submittedName>
</protein>
<keyword evidence="3" id="KW-0106">Calcium</keyword>
<evidence type="ECO:0000256" key="8">
    <source>
        <dbReference type="SAM" id="SignalP"/>
    </source>
</evidence>
<dbReference type="Gene3D" id="2.70.170.10">
    <property type="entry name" value="Neurotransmitter-gated ion-channel ligand-binding domain"/>
    <property type="match status" value="1"/>
</dbReference>
<dbReference type="InterPro" id="IPR013320">
    <property type="entry name" value="ConA-like_dom_sf"/>
</dbReference>
<proteinExistence type="predicted"/>
<evidence type="ECO:0000256" key="2">
    <source>
        <dbReference type="ARBA" id="ARBA00022723"/>
    </source>
</evidence>
<keyword evidence="11" id="KW-1185">Reference proteome</keyword>
<dbReference type="InterPro" id="IPR001759">
    <property type="entry name" value="PTX_dom"/>
</dbReference>
<evidence type="ECO:0000313" key="11">
    <source>
        <dbReference type="Proteomes" id="UP000283509"/>
    </source>
</evidence>
<dbReference type="Pfam" id="PF02931">
    <property type="entry name" value="Neur_chan_LBD"/>
    <property type="match status" value="1"/>
</dbReference>
<dbReference type="GO" id="GO:0046872">
    <property type="term" value="F:metal ion binding"/>
    <property type="evidence" value="ECO:0007669"/>
    <property type="project" value="UniProtKB-KW"/>
</dbReference>
<evidence type="ECO:0000256" key="5">
    <source>
        <dbReference type="ARBA" id="ARBA00023180"/>
    </source>
</evidence>
<evidence type="ECO:0000256" key="7">
    <source>
        <dbReference type="PROSITE-ProRule" id="PRU01172"/>
    </source>
</evidence>
<dbReference type="InterPro" id="IPR016187">
    <property type="entry name" value="CTDL_fold"/>
</dbReference>
<reference evidence="10 11" key="1">
    <citation type="submission" date="2018-04" db="EMBL/GenBank/DDBJ databases">
        <authorList>
            <person name="Zhang X."/>
            <person name="Yuan J."/>
            <person name="Li F."/>
            <person name="Xiang J."/>
        </authorList>
    </citation>
    <scope>NUCLEOTIDE SEQUENCE [LARGE SCALE GENOMIC DNA]</scope>
    <source>
        <tissue evidence="10">Muscle</tissue>
    </source>
</reference>
<dbReference type="SUPFAM" id="SSF56436">
    <property type="entry name" value="C-type lectin-like"/>
    <property type="match status" value="1"/>
</dbReference>
<dbReference type="GO" id="GO:0005230">
    <property type="term" value="F:extracellular ligand-gated monoatomic ion channel activity"/>
    <property type="evidence" value="ECO:0007669"/>
    <property type="project" value="InterPro"/>
</dbReference>
<dbReference type="InterPro" id="IPR023415">
    <property type="entry name" value="LDLR_class-A_CS"/>
</dbReference>
<dbReference type="InterPro" id="IPR036734">
    <property type="entry name" value="Neur_chan_lig-bd_sf"/>
</dbReference>
<feature type="chain" id="PRO_5019493077" evidence="8">
    <location>
        <begin position="26"/>
        <end position="650"/>
    </location>
</feature>
<evidence type="ECO:0000256" key="4">
    <source>
        <dbReference type="ARBA" id="ARBA00023157"/>
    </source>
</evidence>
<dbReference type="InterPro" id="IPR051360">
    <property type="entry name" value="Neuronal_Pentraxin_Related"/>
</dbReference>
<comment type="caution">
    <text evidence="7">Lacks conserved residue(s) required for the propagation of feature annotation.</text>
</comment>
<dbReference type="AlphaFoldDB" id="A0A423TS65"/>
<organism evidence="10 11">
    <name type="scientific">Penaeus vannamei</name>
    <name type="common">Whiteleg shrimp</name>
    <name type="synonym">Litopenaeus vannamei</name>
    <dbReference type="NCBI Taxonomy" id="6689"/>
    <lineage>
        <taxon>Eukaryota</taxon>
        <taxon>Metazoa</taxon>
        <taxon>Ecdysozoa</taxon>
        <taxon>Arthropoda</taxon>
        <taxon>Crustacea</taxon>
        <taxon>Multicrustacea</taxon>
        <taxon>Malacostraca</taxon>
        <taxon>Eumalacostraca</taxon>
        <taxon>Eucarida</taxon>
        <taxon>Decapoda</taxon>
        <taxon>Dendrobranchiata</taxon>
        <taxon>Penaeoidea</taxon>
        <taxon>Penaeidae</taxon>
        <taxon>Penaeus</taxon>
    </lineage>
</organism>